<comment type="caution">
    <text evidence="2">The sequence shown here is derived from an EMBL/GenBank/DDBJ whole genome shotgun (WGS) entry which is preliminary data.</text>
</comment>
<feature type="signal peptide" evidence="1">
    <location>
        <begin position="1"/>
        <end position="22"/>
    </location>
</feature>
<organism evidence="2 3">
    <name type="scientific">Apiospora arundinis</name>
    <dbReference type="NCBI Taxonomy" id="335852"/>
    <lineage>
        <taxon>Eukaryota</taxon>
        <taxon>Fungi</taxon>
        <taxon>Dikarya</taxon>
        <taxon>Ascomycota</taxon>
        <taxon>Pezizomycotina</taxon>
        <taxon>Sordariomycetes</taxon>
        <taxon>Xylariomycetidae</taxon>
        <taxon>Amphisphaeriales</taxon>
        <taxon>Apiosporaceae</taxon>
        <taxon>Apiospora</taxon>
    </lineage>
</organism>
<accession>A0ABR2I2R6</accession>
<proteinExistence type="predicted"/>
<sequence length="85" mass="9426">MQFTTTIIAAALAFATGSAAWAQDQDGNWVANDTWYSIRGAAVHEPCTYMNTENIHYGACAYWTNAIGRQFHGQCQDRDGRLGCY</sequence>
<dbReference type="Proteomes" id="UP001390339">
    <property type="component" value="Unassembled WGS sequence"/>
</dbReference>
<evidence type="ECO:0000313" key="3">
    <source>
        <dbReference type="Proteomes" id="UP001390339"/>
    </source>
</evidence>
<name>A0ABR2I2R6_9PEZI</name>
<dbReference type="EMBL" id="JAPCWZ010000007">
    <property type="protein sequence ID" value="KAK8856684.1"/>
    <property type="molecule type" value="Genomic_DNA"/>
</dbReference>
<keyword evidence="1" id="KW-0732">Signal</keyword>
<reference evidence="2 3" key="1">
    <citation type="journal article" date="2024" name="IMA Fungus">
        <title>Apiospora arundinis, a panoply of carbohydrate-active enzymes and secondary metabolites.</title>
        <authorList>
            <person name="Sorensen T."/>
            <person name="Petersen C."/>
            <person name="Muurmann A.T."/>
            <person name="Christiansen J.V."/>
            <person name="Brundto M.L."/>
            <person name="Overgaard C.K."/>
            <person name="Boysen A.T."/>
            <person name="Wollenberg R.D."/>
            <person name="Larsen T.O."/>
            <person name="Sorensen J.L."/>
            <person name="Nielsen K.L."/>
            <person name="Sondergaard T.E."/>
        </authorList>
    </citation>
    <scope>NUCLEOTIDE SEQUENCE [LARGE SCALE GENOMIC DNA]</scope>
    <source>
        <strain evidence="2 3">AAU 773</strain>
    </source>
</reference>
<protein>
    <submittedName>
        <fullName evidence="2">Uncharacterized protein</fullName>
    </submittedName>
</protein>
<evidence type="ECO:0000313" key="2">
    <source>
        <dbReference type="EMBL" id="KAK8856684.1"/>
    </source>
</evidence>
<evidence type="ECO:0000256" key="1">
    <source>
        <dbReference type="SAM" id="SignalP"/>
    </source>
</evidence>
<feature type="chain" id="PRO_5046655535" evidence="1">
    <location>
        <begin position="23"/>
        <end position="85"/>
    </location>
</feature>
<gene>
    <name evidence="2" type="ORF">PGQ11_012596</name>
</gene>
<keyword evidence="3" id="KW-1185">Reference proteome</keyword>